<dbReference type="PATRIC" id="fig|1359.32.peg.856"/>
<proteinExistence type="predicted"/>
<reference evidence="1 2" key="1">
    <citation type="submission" date="2015-08" db="EMBL/GenBank/DDBJ databases">
        <title>Draft Genome Sequences of 11 Lactococcus lactis subspecies cremoris strains.</title>
        <authorList>
            <person name="Wels M."/>
            <person name="Backus L."/>
            <person name="Boekhorst J."/>
            <person name="Dijkstra A."/>
            <person name="Beerthuizen M."/>
            <person name="Siezen R."/>
            <person name="Bachmann H."/>
            <person name="Van Hijum S."/>
        </authorList>
    </citation>
    <scope>NUCLEOTIDE SEQUENCE [LARGE SCALE GENOMIC DNA]</scope>
    <source>
        <strain evidence="1 2">KW10</strain>
    </source>
</reference>
<accession>A0A166ISX7</accession>
<name>A0A166ISX7_LACLC</name>
<evidence type="ECO:0000313" key="2">
    <source>
        <dbReference type="Proteomes" id="UP000076519"/>
    </source>
</evidence>
<dbReference type="EMBL" id="LIYF01000044">
    <property type="protein sequence ID" value="KZK04836.1"/>
    <property type="molecule type" value="Genomic_DNA"/>
</dbReference>
<dbReference type="Proteomes" id="UP000076519">
    <property type="component" value="Unassembled WGS sequence"/>
</dbReference>
<dbReference type="AlphaFoldDB" id="A0A166ISX7"/>
<gene>
    <name evidence="1" type="ORF">AB996_2189</name>
</gene>
<protein>
    <submittedName>
        <fullName evidence="1">Uncharacterized protein</fullName>
    </submittedName>
</protein>
<organism evidence="1 2">
    <name type="scientific">Lactococcus lactis subsp. cremoris</name>
    <name type="common">Streptococcus cremoris</name>
    <dbReference type="NCBI Taxonomy" id="1359"/>
    <lineage>
        <taxon>Bacteria</taxon>
        <taxon>Bacillati</taxon>
        <taxon>Bacillota</taxon>
        <taxon>Bacilli</taxon>
        <taxon>Lactobacillales</taxon>
        <taxon>Streptococcaceae</taxon>
        <taxon>Lactococcus</taxon>
    </lineage>
</organism>
<comment type="caution">
    <text evidence="1">The sequence shown here is derived from an EMBL/GenBank/DDBJ whole genome shotgun (WGS) entry which is preliminary data.</text>
</comment>
<sequence length="221" mass="26116">MKNSNLIKKSDFIKPNYPLDFSKLEICLYFSPGGKVAIIGSIDNNYVTWFSVSDYSDIEGNSEVFDLLFQKSLRQVASRYTVFYWNGDYPKVDNWYSKKINLDFNGLIYQALDEEKPYYWKPLVAQEVAKEVKKYFLLMRKRADLRAEHYQPILKSWLNKLYVAQEESGAFAYQRLENVLIPLINKENYLLLANDDTIRQSYIQVKKLLKSLYNDYQTAIR</sequence>
<evidence type="ECO:0000313" key="1">
    <source>
        <dbReference type="EMBL" id="KZK04836.1"/>
    </source>
</evidence>